<comment type="caution">
    <text evidence="1">The sequence shown here is derived from an EMBL/GenBank/DDBJ whole genome shotgun (WGS) entry which is preliminary data.</text>
</comment>
<dbReference type="EMBL" id="VIXA01000001">
    <property type="protein sequence ID" value="TWG28227.1"/>
    <property type="molecule type" value="Genomic_DNA"/>
</dbReference>
<organism evidence="1 2">
    <name type="scientific">Micromonospora palomenae</name>
    <dbReference type="NCBI Taxonomy" id="1461247"/>
    <lineage>
        <taxon>Bacteria</taxon>
        <taxon>Bacillati</taxon>
        <taxon>Actinomycetota</taxon>
        <taxon>Actinomycetes</taxon>
        <taxon>Micromonosporales</taxon>
        <taxon>Micromonosporaceae</taxon>
        <taxon>Micromonospora</taxon>
    </lineage>
</organism>
<sequence>MLTQVDRESDSAVLGAVEQVVLVLNDVNANHDSYDTDEREELCEYIDEALVSAGIDTEALAARHGLKRWEITDRWRDW</sequence>
<reference evidence="1 2" key="1">
    <citation type="submission" date="2019-06" db="EMBL/GenBank/DDBJ databases">
        <title>Sequencing the genomes of 1000 actinobacteria strains.</title>
        <authorList>
            <person name="Klenk H.-P."/>
        </authorList>
    </citation>
    <scope>NUCLEOTIDE SEQUENCE [LARGE SCALE GENOMIC DNA]</scope>
    <source>
        <strain evidence="1 2">DSM 102131</strain>
    </source>
</reference>
<evidence type="ECO:0000313" key="2">
    <source>
        <dbReference type="Proteomes" id="UP000319927"/>
    </source>
</evidence>
<gene>
    <name evidence="1" type="ORF">FHX75_111378</name>
</gene>
<dbReference type="AlphaFoldDB" id="A0A561WWI3"/>
<evidence type="ECO:0000313" key="1">
    <source>
        <dbReference type="EMBL" id="TWG28227.1"/>
    </source>
</evidence>
<proteinExistence type="predicted"/>
<protein>
    <submittedName>
        <fullName evidence="1">Uncharacterized protein</fullName>
    </submittedName>
</protein>
<dbReference type="RefSeq" id="WP_246157752.1">
    <property type="nucleotide sequence ID" value="NZ_VIXA01000001.1"/>
</dbReference>
<dbReference type="Proteomes" id="UP000319927">
    <property type="component" value="Unassembled WGS sequence"/>
</dbReference>
<name>A0A561WWI3_9ACTN</name>
<accession>A0A561WWI3</accession>
<keyword evidence="2" id="KW-1185">Reference proteome</keyword>